<evidence type="ECO:0000313" key="3">
    <source>
        <dbReference type="Proteomes" id="UP000188929"/>
    </source>
</evidence>
<accession>A0A1V2IEP9</accession>
<evidence type="ECO:0000256" key="1">
    <source>
        <dbReference type="SAM" id="MobiDB-lite"/>
    </source>
</evidence>
<dbReference type="InterPro" id="IPR036388">
    <property type="entry name" value="WH-like_DNA-bd_sf"/>
</dbReference>
<dbReference type="OrthoDB" id="3822696at2"/>
<organism evidence="2 3">
    <name type="scientific">Pseudofrankia asymbiotica</name>
    <dbReference type="NCBI Taxonomy" id="1834516"/>
    <lineage>
        <taxon>Bacteria</taxon>
        <taxon>Bacillati</taxon>
        <taxon>Actinomycetota</taxon>
        <taxon>Actinomycetes</taxon>
        <taxon>Frankiales</taxon>
        <taxon>Frankiaceae</taxon>
        <taxon>Pseudofrankia</taxon>
    </lineage>
</organism>
<dbReference type="RefSeq" id="WP_076815445.1">
    <property type="nucleotide sequence ID" value="NZ_MOMC01000016.1"/>
</dbReference>
<dbReference type="Proteomes" id="UP000188929">
    <property type="component" value="Unassembled WGS sequence"/>
</dbReference>
<gene>
    <name evidence="2" type="ORF">BL253_08900</name>
</gene>
<dbReference type="SUPFAM" id="SSF46785">
    <property type="entry name" value="Winged helix' DNA-binding domain"/>
    <property type="match status" value="1"/>
</dbReference>
<sequence>MSGEKPVERDGGRPADRLTGGQVGILLTLMAEDRPVPNSELAARFRLSLDGADRRRLNSLGLVTSRRAGRSYVHELTDAGWARCRREIAAPPAGRSGSIPPGAVHALLAALADHLDRTGLTLADVFRPRPASEGAPTRPDPAGRPGATPAVGMAGSGAGAGEAGPGAGEVGPGAAEAGSGTAEAGSEAGEVGDEVDRRIRTVYGTLARWPGDWVRLADLRPRLGADLARADVDAALRRMNRGPGVTVAPNEDQKALTGADQRDAVEIGGQAKHLIMVEG</sequence>
<feature type="compositionally biased region" description="Gly residues" evidence="1">
    <location>
        <begin position="154"/>
        <end position="171"/>
    </location>
</feature>
<reference evidence="3" key="1">
    <citation type="submission" date="2016-10" db="EMBL/GenBank/DDBJ databases">
        <title>Frankia sp. NRRL B-16386 Genome sequencing.</title>
        <authorList>
            <person name="Ghodhbane-Gtari F."/>
            <person name="Swanson E."/>
            <person name="Gueddou A."/>
            <person name="Hezbri K."/>
            <person name="Ktari K."/>
            <person name="Nouioui I."/>
            <person name="Morris K."/>
            <person name="Simpson S."/>
            <person name="Abebe-Akele F."/>
            <person name="Thomas K."/>
            <person name="Gtari M."/>
            <person name="Tisa L.S."/>
        </authorList>
    </citation>
    <scope>NUCLEOTIDE SEQUENCE [LARGE SCALE GENOMIC DNA]</scope>
    <source>
        <strain evidence="3">NRRL B-16386</strain>
    </source>
</reference>
<feature type="compositionally biased region" description="Low complexity" evidence="1">
    <location>
        <begin position="172"/>
        <end position="189"/>
    </location>
</feature>
<dbReference type="AlphaFoldDB" id="A0A1V2IEP9"/>
<name>A0A1V2IEP9_9ACTN</name>
<proteinExistence type="predicted"/>
<keyword evidence="3" id="KW-1185">Reference proteome</keyword>
<dbReference type="EMBL" id="MOMC01000016">
    <property type="protein sequence ID" value="ONH31379.1"/>
    <property type="molecule type" value="Genomic_DNA"/>
</dbReference>
<comment type="caution">
    <text evidence="2">The sequence shown here is derived from an EMBL/GenBank/DDBJ whole genome shotgun (WGS) entry which is preliminary data.</text>
</comment>
<dbReference type="Gene3D" id="1.10.10.10">
    <property type="entry name" value="Winged helix-like DNA-binding domain superfamily/Winged helix DNA-binding domain"/>
    <property type="match status" value="1"/>
</dbReference>
<feature type="region of interest" description="Disordered" evidence="1">
    <location>
        <begin position="123"/>
        <end position="193"/>
    </location>
</feature>
<dbReference type="STRING" id="1834516.BL253_08900"/>
<evidence type="ECO:0000313" key="2">
    <source>
        <dbReference type="EMBL" id="ONH31379.1"/>
    </source>
</evidence>
<dbReference type="InterPro" id="IPR036390">
    <property type="entry name" value="WH_DNA-bd_sf"/>
</dbReference>
<protein>
    <submittedName>
        <fullName evidence="2">Uncharacterized protein</fullName>
    </submittedName>
</protein>